<evidence type="ECO:0000256" key="2">
    <source>
        <dbReference type="ARBA" id="ARBA00022500"/>
    </source>
</evidence>
<proteinExistence type="predicted"/>
<dbReference type="SMART" id="SM00199">
    <property type="entry name" value="SCY"/>
    <property type="match status" value="1"/>
</dbReference>
<evidence type="ECO:0000313" key="10">
    <source>
        <dbReference type="EMBL" id="KAG5835137.1"/>
    </source>
</evidence>
<evidence type="ECO:0000256" key="8">
    <source>
        <dbReference type="SAM" id="SignalP"/>
    </source>
</evidence>
<dbReference type="InterPro" id="IPR001811">
    <property type="entry name" value="Chemokine_IL8-like_dom"/>
</dbReference>
<organism evidence="10 11">
    <name type="scientific">Anguilla anguilla</name>
    <name type="common">European freshwater eel</name>
    <name type="synonym">Muraena anguilla</name>
    <dbReference type="NCBI Taxonomy" id="7936"/>
    <lineage>
        <taxon>Eukaryota</taxon>
        <taxon>Metazoa</taxon>
        <taxon>Chordata</taxon>
        <taxon>Craniata</taxon>
        <taxon>Vertebrata</taxon>
        <taxon>Euteleostomi</taxon>
        <taxon>Actinopterygii</taxon>
        <taxon>Neopterygii</taxon>
        <taxon>Teleostei</taxon>
        <taxon>Anguilliformes</taxon>
        <taxon>Anguillidae</taxon>
        <taxon>Anguilla</taxon>
    </lineage>
</organism>
<keyword evidence="6" id="KW-1015">Disulfide bond</keyword>
<feature type="signal peptide" evidence="8">
    <location>
        <begin position="1"/>
        <end position="30"/>
    </location>
</feature>
<evidence type="ECO:0000256" key="4">
    <source>
        <dbReference type="ARBA" id="ARBA00022525"/>
    </source>
</evidence>
<dbReference type="EMBL" id="JAFIRN010000015">
    <property type="protein sequence ID" value="KAG5835137.1"/>
    <property type="molecule type" value="Genomic_DNA"/>
</dbReference>
<dbReference type="AlphaFoldDB" id="A0A9D3RPK5"/>
<feature type="chain" id="PRO_5039006933" description="Chemokine interleukin-8-like domain-containing protein" evidence="8">
    <location>
        <begin position="31"/>
        <end position="111"/>
    </location>
</feature>
<dbReference type="SUPFAM" id="SSF54117">
    <property type="entry name" value="Interleukin 8-like chemokines"/>
    <property type="match status" value="1"/>
</dbReference>
<keyword evidence="5 8" id="KW-0732">Signal</keyword>
<dbReference type="GO" id="GO:0008009">
    <property type="term" value="F:chemokine activity"/>
    <property type="evidence" value="ECO:0007669"/>
    <property type="project" value="InterPro"/>
</dbReference>
<sequence length="111" mass="12064">MEKRSRTSAMLRAAAAVLLAASVLCSYAAASTEEVLDCCLSTKNKPIPNSIVKGYSIQTTASGCLIPATLFITKKDLSLCAPPASRSKWVKKLIKRLDRKAKPKRKRGKKN</sequence>
<keyword evidence="11" id="KW-1185">Reference proteome</keyword>
<dbReference type="Gene3D" id="2.40.50.40">
    <property type="match status" value="1"/>
</dbReference>
<dbReference type="GO" id="GO:0005615">
    <property type="term" value="C:extracellular space"/>
    <property type="evidence" value="ECO:0007669"/>
    <property type="project" value="UniProtKB-KW"/>
</dbReference>
<evidence type="ECO:0000313" key="11">
    <source>
        <dbReference type="Proteomes" id="UP001044222"/>
    </source>
</evidence>
<reference evidence="10" key="1">
    <citation type="submission" date="2021-01" db="EMBL/GenBank/DDBJ databases">
        <title>A chromosome-scale assembly of European eel, Anguilla anguilla.</title>
        <authorList>
            <person name="Henkel C."/>
            <person name="Jong-Raadsen S.A."/>
            <person name="Dufour S."/>
            <person name="Weltzien F.-A."/>
            <person name="Palstra A.P."/>
            <person name="Pelster B."/>
            <person name="Spaink H.P."/>
            <person name="Van Den Thillart G.E."/>
            <person name="Jansen H."/>
            <person name="Zahm M."/>
            <person name="Klopp C."/>
            <person name="Cedric C."/>
            <person name="Louis A."/>
            <person name="Berthelot C."/>
            <person name="Parey E."/>
            <person name="Roest Crollius H."/>
            <person name="Montfort J."/>
            <person name="Robinson-Rechavi M."/>
            <person name="Bucao C."/>
            <person name="Bouchez O."/>
            <person name="Gislard M."/>
            <person name="Lluch J."/>
            <person name="Milhes M."/>
            <person name="Lampietro C."/>
            <person name="Lopez Roques C."/>
            <person name="Donnadieu C."/>
            <person name="Braasch I."/>
            <person name="Desvignes T."/>
            <person name="Postlethwait J."/>
            <person name="Bobe J."/>
            <person name="Guiguen Y."/>
            <person name="Dirks R."/>
        </authorList>
    </citation>
    <scope>NUCLEOTIDE SEQUENCE</scope>
    <source>
        <strain evidence="10">Tag_6206</strain>
        <tissue evidence="10">Liver</tissue>
    </source>
</reference>
<dbReference type="PANTHER" id="PTHR12015:SF108">
    <property type="entry name" value="C-C MOTIF CHEMOKINE 20"/>
    <property type="match status" value="1"/>
</dbReference>
<dbReference type="PANTHER" id="PTHR12015">
    <property type="entry name" value="SMALL INDUCIBLE CYTOKINE A"/>
    <property type="match status" value="1"/>
</dbReference>
<keyword evidence="4" id="KW-0964">Secreted</keyword>
<dbReference type="Pfam" id="PF00048">
    <property type="entry name" value="IL8"/>
    <property type="match status" value="1"/>
</dbReference>
<accession>A0A9D3RPK5</accession>
<comment type="caution">
    <text evidence="10">The sequence shown here is derived from an EMBL/GenBank/DDBJ whole genome shotgun (WGS) entry which is preliminary data.</text>
</comment>
<evidence type="ECO:0000256" key="7">
    <source>
        <dbReference type="ARBA" id="ARBA00023198"/>
    </source>
</evidence>
<keyword evidence="2" id="KW-0145">Chemotaxis</keyword>
<keyword evidence="7" id="KW-0395">Inflammatory response</keyword>
<dbReference type="GO" id="GO:0006955">
    <property type="term" value="P:immune response"/>
    <property type="evidence" value="ECO:0007669"/>
    <property type="project" value="InterPro"/>
</dbReference>
<dbReference type="InterPro" id="IPR036048">
    <property type="entry name" value="Interleukin_8-like_sf"/>
</dbReference>
<dbReference type="Proteomes" id="UP001044222">
    <property type="component" value="Chromosome 15"/>
</dbReference>
<dbReference type="OrthoDB" id="9909116at2759"/>
<evidence type="ECO:0000256" key="3">
    <source>
        <dbReference type="ARBA" id="ARBA00022514"/>
    </source>
</evidence>
<dbReference type="FunFam" id="2.40.50.40:FF:000012">
    <property type="entry name" value="C-C motif chemokine"/>
    <property type="match status" value="1"/>
</dbReference>
<dbReference type="InterPro" id="IPR039809">
    <property type="entry name" value="Chemokine_b/g/d"/>
</dbReference>
<name>A0A9D3RPK5_ANGAN</name>
<evidence type="ECO:0000256" key="5">
    <source>
        <dbReference type="ARBA" id="ARBA00022729"/>
    </source>
</evidence>
<dbReference type="OMA" id="DEAMDCC"/>
<dbReference type="GO" id="GO:0006954">
    <property type="term" value="P:inflammatory response"/>
    <property type="evidence" value="ECO:0007669"/>
    <property type="project" value="UniProtKB-KW"/>
</dbReference>
<evidence type="ECO:0000256" key="6">
    <source>
        <dbReference type="ARBA" id="ARBA00023157"/>
    </source>
</evidence>
<keyword evidence="3" id="KW-0202">Cytokine</keyword>
<comment type="subcellular location">
    <subcellularLocation>
        <location evidence="1">Secreted</location>
    </subcellularLocation>
</comment>
<evidence type="ECO:0000259" key="9">
    <source>
        <dbReference type="SMART" id="SM00199"/>
    </source>
</evidence>
<evidence type="ECO:0000256" key="1">
    <source>
        <dbReference type="ARBA" id="ARBA00004613"/>
    </source>
</evidence>
<feature type="domain" description="Chemokine interleukin-8-like" evidence="9">
    <location>
        <begin position="35"/>
        <end position="97"/>
    </location>
</feature>
<protein>
    <recommendedName>
        <fullName evidence="9">Chemokine interleukin-8-like domain-containing protein</fullName>
    </recommendedName>
</protein>
<gene>
    <name evidence="10" type="ORF">ANANG_G00268950</name>
</gene>